<accession>A0A2P7ALP9</accession>
<keyword evidence="9" id="KW-1185">Reference proteome</keyword>
<comment type="catalytic activity">
    <reaction evidence="5 6">
        <text>cytidine(34) in tRNA(Ile2) + L-lysine + ATP = lysidine(34) in tRNA(Ile2) + AMP + diphosphate + H(+)</text>
        <dbReference type="Rhea" id="RHEA:43744"/>
        <dbReference type="Rhea" id="RHEA-COMP:10625"/>
        <dbReference type="Rhea" id="RHEA-COMP:10670"/>
        <dbReference type="ChEBI" id="CHEBI:15378"/>
        <dbReference type="ChEBI" id="CHEBI:30616"/>
        <dbReference type="ChEBI" id="CHEBI:32551"/>
        <dbReference type="ChEBI" id="CHEBI:33019"/>
        <dbReference type="ChEBI" id="CHEBI:82748"/>
        <dbReference type="ChEBI" id="CHEBI:83665"/>
        <dbReference type="ChEBI" id="CHEBI:456215"/>
        <dbReference type="EC" id="6.3.4.19"/>
    </reaction>
</comment>
<dbReference type="AlphaFoldDB" id="A0A2P7ALP9"/>
<keyword evidence="3 6" id="KW-0547">Nucleotide-binding</keyword>
<dbReference type="EMBL" id="PGGN01000006">
    <property type="protein sequence ID" value="PSH55125.1"/>
    <property type="molecule type" value="Genomic_DNA"/>
</dbReference>
<dbReference type="GO" id="GO:0005524">
    <property type="term" value="F:ATP binding"/>
    <property type="evidence" value="ECO:0007669"/>
    <property type="project" value="UniProtKB-UniRule"/>
</dbReference>
<keyword evidence="2 6" id="KW-0819">tRNA processing</keyword>
<keyword evidence="1 6" id="KW-0436">Ligase</keyword>
<organism evidence="8 9">
    <name type="scientific">Phyllobacterium endophyticum</name>
    <dbReference type="NCBI Taxonomy" id="1149773"/>
    <lineage>
        <taxon>Bacteria</taxon>
        <taxon>Pseudomonadati</taxon>
        <taxon>Pseudomonadota</taxon>
        <taxon>Alphaproteobacteria</taxon>
        <taxon>Hyphomicrobiales</taxon>
        <taxon>Phyllobacteriaceae</taxon>
        <taxon>Phyllobacterium</taxon>
    </lineage>
</organism>
<gene>
    <name evidence="6 8" type="primary">tilS</name>
    <name evidence="8" type="ORF">CU100_23890</name>
</gene>
<reference evidence="9" key="1">
    <citation type="submission" date="2017-11" db="EMBL/GenBank/DDBJ databases">
        <authorList>
            <person name="Kuznetsova I."/>
            <person name="Sazanova A."/>
            <person name="Chirak E."/>
            <person name="Safronova V."/>
            <person name="Willems A."/>
        </authorList>
    </citation>
    <scope>NUCLEOTIDE SEQUENCE [LARGE SCALE GENOMIC DNA]</scope>
    <source>
        <strain evidence="9">PEPV15</strain>
    </source>
</reference>
<dbReference type="Pfam" id="PF01171">
    <property type="entry name" value="ATP_bind_3"/>
    <property type="match status" value="1"/>
</dbReference>
<evidence type="ECO:0000256" key="6">
    <source>
        <dbReference type="HAMAP-Rule" id="MF_01161"/>
    </source>
</evidence>
<dbReference type="Proteomes" id="UP000241158">
    <property type="component" value="Unassembled WGS sequence"/>
</dbReference>
<evidence type="ECO:0000256" key="4">
    <source>
        <dbReference type="ARBA" id="ARBA00022840"/>
    </source>
</evidence>
<dbReference type="RefSeq" id="WP_106719130.1">
    <property type="nucleotide sequence ID" value="NZ_JACHXT010000002.1"/>
</dbReference>
<feature type="binding site" evidence="6">
    <location>
        <begin position="34"/>
        <end position="39"/>
    </location>
    <ligand>
        <name>ATP</name>
        <dbReference type="ChEBI" id="CHEBI:30616"/>
    </ligand>
</feature>
<dbReference type="Gene3D" id="3.40.50.620">
    <property type="entry name" value="HUPs"/>
    <property type="match status" value="1"/>
</dbReference>
<feature type="domain" description="tRNA(Ile)-lysidine/2-thiocytidine synthase N-terminal" evidence="7">
    <location>
        <begin position="29"/>
        <end position="213"/>
    </location>
</feature>
<comment type="function">
    <text evidence="6">Ligates lysine onto the cytidine present at position 34 of the AUA codon-specific tRNA(Ile) that contains the anticodon CAU, in an ATP-dependent manner. Cytidine is converted to lysidine, thus changing the amino acid specificity of the tRNA from methionine to isoleucine.</text>
</comment>
<proteinExistence type="inferred from homology"/>
<comment type="subcellular location">
    <subcellularLocation>
        <location evidence="6">Cytoplasm</location>
    </subcellularLocation>
</comment>
<name>A0A2P7ALP9_9HYPH</name>
<comment type="caution">
    <text evidence="8">The sequence shown here is derived from an EMBL/GenBank/DDBJ whole genome shotgun (WGS) entry which is preliminary data.</text>
</comment>
<keyword evidence="6" id="KW-0963">Cytoplasm</keyword>
<dbReference type="GO" id="GO:0032267">
    <property type="term" value="F:tRNA(Ile)-lysidine synthase activity"/>
    <property type="evidence" value="ECO:0007669"/>
    <property type="project" value="UniProtKB-EC"/>
</dbReference>
<keyword evidence="4 6" id="KW-0067">ATP-binding</keyword>
<dbReference type="PANTHER" id="PTHR43033:SF1">
    <property type="entry name" value="TRNA(ILE)-LYSIDINE SYNTHASE-RELATED"/>
    <property type="match status" value="1"/>
</dbReference>
<dbReference type="EC" id="6.3.4.19" evidence="6"/>
<comment type="domain">
    <text evidence="6">The N-terminal region contains the highly conserved SGGXDS motif, predicted to be a P-loop motif involved in ATP binding.</text>
</comment>
<comment type="similarity">
    <text evidence="6">Belongs to the tRNA(Ile)-lysidine synthase family.</text>
</comment>
<dbReference type="GO" id="GO:0005737">
    <property type="term" value="C:cytoplasm"/>
    <property type="evidence" value="ECO:0007669"/>
    <property type="project" value="UniProtKB-SubCell"/>
</dbReference>
<evidence type="ECO:0000256" key="2">
    <source>
        <dbReference type="ARBA" id="ARBA00022694"/>
    </source>
</evidence>
<evidence type="ECO:0000313" key="8">
    <source>
        <dbReference type="EMBL" id="PSH55125.1"/>
    </source>
</evidence>
<dbReference type="NCBIfam" id="TIGR02432">
    <property type="entry name" value="lysidine_TilS_N"/>
    <property type="match status" value="1"/>
</dbReference>
<evidence type="ECO:0000256" key="5">
    <source>
        <dbReference type="ARBA" id="ARBA00048539"/>
    </source>
</evidence>
<evidence type="ECO:0000313" key="9">
    <source>
        <dbReference type="Proteomes" id="UP000241158"/>
    </source>
</evidence>
<dbReference type="InterPro" id="IPR012795">
    <property type="entry name" value="tRNA_Ile_lys_synt_N"/>
</dbReference>
<dbReference type="GO" id="GO:0006400">
    <property type="term" value="P:tRNA modification"/>
    <property type="evidence" value="ECO:0007669"/>
    <property type="project" value="UniProtKB-UniRule"/>
</dbReference>
<dbReference type="CDD" id="cd01992">
    <property type="entry name" value="TilS_N"/>
    <property type="match status" value="1"/>
</dbReference>
<evidence type="ECO:0000256" key="3">
    <source>
        <dbReference type="ARBA" id="ARBA00022741"/>
    </source>
</evidence>
<protein>
    <recommendedName>
        <fullName evidence="6">tRNA(Ile)-lysidine synthase</fullName>
        <ecNumber evidence="6">6.3.4.19</ecNumber>
    </recommendedName>
    <alternativeName>
        <fullName evidence="6">tRNA(Ile)-2-lysyl-cytidine synthase</fullName>
    </alternativeName>
    <alternativeName>
        <fullName evidence="6">tRNA(Ile)-lysidine synthetase</fullName>
    </alternativeName>
</protein>
<dbReference type="PANTHER" id="PTHR43033">
    <property type="entry name" value="TRNA(ILE)-LYSIDINE SYNTHASE-RELATED"/>
    <property type="match status" value="1"/>
</dbReference>
<evidence type="ECO:0000259" key="7">
    <source>
        <dbReference type="Pfam" id="PF01171"/>
    </source>
</evidence>
<dbReference type="InterPro" id="IPR011063">
    <property type="entry name" value="TilS/TtcA_N"/>
</dbReference>
<dbReference type="InterPro" id="IPR014729">
    <property type="entry name" value="Rossmann-like_a/b/a_fold"/>
</dbReference>
<sequence length="443" mass="48708">MNVPPTNADAELDPVGIFRTIDFQGLSSVIVAVSGGSDSLALLHLLLAYRELKGLVPKIVAVTVDHGLRRESAEEARFVSKLCEDAGIAHQTLNWRGTKPDTGISAKARDARYDLLRKAARDAGTDVILTGHTLDDQIETFVMRSARTGAMGTGRGLAVMAPATLLEREIWLIRPLLDIPREKLRNYLRQHNISWRDDPTNDDLKYERVRVRKALQSADRDGLEREIAQRAGARRELNSRVAQVLSSCATIHEDRVEVSRAELFKHEPDVQDLTIGVLLAAMGGQSFLPSADNCAKASQHLGSKASSGRRTLHRCVLQLRIDKAIIYRENRSLPEIVVETGETAVWDGRYRITNCSGRAIKVVAAGAAEPVPSMVSSPVVLLDDESAVPMDQARLPGGISVARHLALFDHVLSGYDEILAKSVAKLFRLQDYKPCPVNQVNKN</sequence>
<dbReference type="SUPFAM" id="SSF52402">
    <property type="entry name" value="Adenine nucleotide alpha hydrolases-like"/>
    <property type="match status" value="1"/>
</dbReference>
<evidence type="ECO:0000256" key="1">
    <source>
        <dbReference type="ARBA" id="ARBA00022598"/>
    </source>
</evidence>
<dbReference type="HAMAP" id="MF_01161">
    <property type="entry name" value="tRNA_Ile_lys_synt"/>
    <property type="match status" value="1"/>
</dbReference>
<dbReference type="OrthoDB" id="9807403at2"/>
<dbReference type="InterPro" id="IPR012094">
    <property type="entry name" value="tRNA_Ile_lys_synt"/>
</dbReference>